<evidence type="ECO:0000256" key="2">
    <source>
        <dbReference type="SAM" id="SignalP"/>
    </source>
</evidence>
<dbReference type="EMBL" id="MAHX01000002">
    <property type="protein sequence ID" value="OPC69802.1"/>
    <property type="molecule type" value="Genomic_DNA"/>
</dbReference>
<accession>A0A1T3MYX5</accession>
<dbReference type="InterPro" id="IPR027385">
    <property type="entry name" value="Beta-barrel_OMP"/>
</dbReference>
<name>A0A1T3MYX5_9FLAO</name>
<evidence type="ECO:0000259" key="3">
    <source>
        <dbReference type="Pfam" id="PF13505"/>
    </source>
</evidence>
<evidence type="ECO:0000313" key="5">
    <source>
        <dbReference type="Proteomes" id="UP000190813"/>
    </source>
</evidence>
<dbReference type="Pfam" id="PF13505">
    <property type="entry name" value="OMP_b-brl"/>
    <property type="match status" value="1"/>
</dbReference>
<dbReference type="Gene3D" id="2.40.160.20">
    <property type="match status" value="1"/>
</dbReference>
<sequence length="196" mass="20978">MKKNLLIGAFALLGFAASAQTEKGSWVVGGSTTLGFNNVTTKFKGNNVSMDGPKVNSFTITPSAGYFVIDKLSVGLDLGFTSTTTKYDDAKSTNNTFAILPTATYYFTDNTVIKPYLGAGIGYSSITEKEEYRGRTNETTFDGFAWKVKGGFVYFFTPSIAADLGLSYSQFSSKNSGVTTNVNSFGVGVGLSVFFK</sequence>
<dbReference type="RefSeq" id="WP_045180327.1">
    <property type="nucleotide sequence ID" value="NZ_CBCSBR010000012.1"/>
</dbReference>
<dbReference type="SUPFAM" id="SSF56925">
    <property type="entry name" value="OMPA-like"/>
    <property type="match status" value="1"/>
</dbReference>
<reference evidence="4 5" key="1">
    <citation type="submission" date="2016-06" db="EMBL/GenBank/DDBJ databases">
        <title>Revisiting the taxonomy of the Elizabethkingia Genus based on Whole-Genome Sequencing, Optical Mapping, and MALDI-TOF.</title>
        <authorList>
            <person name="Nicholson A.C."/>
        </authorList>
    </citation>
    <scope>NUCLEOTIDE SEQUENCE [LARGE SCALE GENOMIC DNA]</scope>
    <source>
        <strain evidence="4 5">G4070</strain>
    </source>
</reference>
<evidence type="ECO:0000256" key="1">
    <source>
        <dbReference type="ARBA" id="ARBA00022729"/>
    </source>
</evidence>
<dbReference type="Proteomes" id="UP000190813">
    <property type="component" value="Unassembled WGS sequence"/>
</dbReference>
<protein>
    <recommendedName>
        <fullName evidence="3">Outer membrane protein beta-barrel domain-containing protein</fullName>
    </recommendedName>
</protein>
<feature type="domain" description="Outer membrane protein beta-barrel" evidence="3">
    <location>
        <begin position="9"/>
        <end position="191"/>
    </location>
</feature>
<keyword evidence="5" id="KW-1185">Reference proteome</keyword>
<comment type="caution">
    <text evidence="4">The sequence shown here is derived from an EMBL/GenBank/DDBJ whole genome shotgun (WGS) entry which is preliminary data.</text>
</comment>
<evidence type="ECO:0000313" key="4">
    <source>
        <dbReference type="EMBL" id="OPC69802.1"/>
    </source>
</evidence>
<feature type="chain" id="PRO_5010516145" description="Outer membrane protein beta-barrel domain-containing protein" evidence="2">
    <location>
        <begin position="20"/>
        <end position="196"/>
    </location>
</feature>
<organism evidence="4 5">
    <name type="scientific">Elizabethkingia occulta</name>
    <dbReference type="NCBI Taxonomy" id="1867263"/>
    <lineage>
        <taxon>Bacteria</taxon>
        <taxon>Pseudomonadati</taxon>
        <taxon>Bacteroidota</taxon>
        <taxon>Flavobacteriia</taxon>
        <taxon>Flavobacteriales</taxon>
        <taxon>Weeksellaceae</taxon>
        <taxon>Elizabethkingia</taxon>
    </lineage>
</organism>
<proteinExistence type="predicted"/>
<gene>
    <name evidence="4" type="ORF">BAZ10_18215</name>
</gene>
<feature type="signal peptide" evidence="2">
    <location>
        <begin position="1"/>
        <end position="19"/>
    </location>
</feature>
<dbReference type="InterPro" id="IPR011250">
    <property type="entry name" value="OMP/PagP_B-barrel"/>
</dbReference>
<keyword evidence="1 2" id="KW-0732">Signal</keyword>
<dbReference type="AlphaFoldDB" id="A0A1T3MYX5"/>